<dbReference type="Proteomes" id="UP000008988">
    <property type="component" value="Unassembled WGS sequence"/>
</dbReference>
<dbReference type="InterPro" id="IPR005814">
    <property type="entry name" value="Aminotrans_3"/>
</dbReference>
<dbReference type="InterPro" id="IPR015421">
    <property type="entry name" value="PyrdxlP-dep_Trfase_major"/>
</dbReference>
<sequence>HVLLGGFTHKGAVNLVQKLLKVIDEPSLQYCFLADSGSVAVEVALKMALQSNMSGEATKNRTKFLTIKNGYHGDTFGAMSVCDPENSMHHIYNDRLSENIFAQAPSIVDGLPTSQNGFEDHWNAEEVTDLKKQFELHSDKICAVILEPILQGAGGLRPYHPQFLIEVQKLCNQYDVLFIMDEIATGFGRTGEIFAFKHCQKYQDQHGISPSDQIKVVPDILCVGKGLTSGYMTMSAVVVNDKVSFQNLFSK</sequence>
<accession>B5VR83</accession>
<dbReference type="PANTHER" id="PTHR42684">
    <property type="entry name" value="ADENOSYLMETHIONINE-8-AMINO-7-OXONONANOATE AMINOTRANSFERASE"/>
    <property type="match status" value="1"/>
</dbReference>
<evidence type="ECO:0000256" key="1">
    <source>
        <dbReference type="ARBA" id="ARBA00022576"/>
    </source>
</evidence>
<dbReference type="Gene3D" id="3.40.640.10">
    <property type="entry name" value="Type I PLP-dependent aspartate aminotransferase-like (Major domain)"/>
    <property type="match status" value="1"/>
</dbReference>
<evidence type="ECO:0000313" key="3">
    <source>
        <dbReference type="EMBL" id="EDZ69561.1"/>
    </source>
</evidence>
<dbReference type="GO" id="GO:0004141">
    <property type="term" value="F:dethiobiotin synthase activity"/>
    <property type="evidence" value="ECO:0007669"/>
    <property type="project" value="TreeGrafter"/>
</dbReference>
<dbReference type="GO" id="GO:0030170">
    <property type="term" value="F:pyridoxal phosphate binding"/>
    <property type="evidence" value="ECO:0007669"/>
    <property type="project" value="InterPro"/>
</dbReference>
<organism evidence="3 4">
    <name type="scientific">Saccharomyces cerevisiae (strain AWRI1631)</name>
    <name type="common">Baker's yeast</name>
    <dbReference type="NCBI Taxonomy" id="545124"/>
    <lineage>
        <taxon>Eukaryota</taxon>
        <taxon>Fungi</taxon>
        <taxon>Dikarya</taxon>
        <taxon>Ascomycota</taxon>
        <taxon>Saccharomycotina</taxon>
        <taxon>Saccharomycetes</taxon>
        <taxon>Saccharomycetales</taxon>
        <taxon>Saccharomycetaceae</taxon>
        <taxon>Saccharomyces</taxon>
    </lineage>
</organism>
<dbReference type="GO" id="GO:0009102">
    <property type="term" value="P:biotin biosynthetic process"/>
    <property type="evidence" value="ECO:0007669"/>
    <property type="project" value="TreeGrafter"/>
</dbReference>
<dbReference type="Pfam" id="PF00202">
    <property type="entry name" value="Aminotran_3"/>
    <property type="match status" value="1"/>
</dbReference>
<feature type="non-terminal residue" evidence="3">
    <location>
        <position position="1"/>
    </location>
</feature>
<dbReference type="InterPro" id="IPR015424">
    <property type="entry name" value="PyrdxlP-dep_Trfase"/>
</dbReference>
<dbReference type="EMBL" id="ABSV01002058">
    <property type="protein sequence ID" value="EDZ69561.1"/>
    <property type="molecule type" value="Genomic_DNA"/>
</dbReference>
<dbReference type="OrthoDB" id="425114at2759"/>
<keyword evidence="2" id="KW-0808">Transferase</keyword>
<proteinExistence type="predicted"/>
<dbReference type="PANTHER" id="PTHR42684:SF3">
    <property type="entry name" value="ADENOSYLMETHIONINE-8-AMINO-7-OXONONANOATE AMINOTRANSFERASE"/>
    <property type="match status" value="1"/>
</dbReference>
<evidence type="ECO:0000313" key="4">
    <source>
        <dbReference type="Proteomes" id="UP000008988"/>
    </source>
</evidence>
<comment type="caution">
    <text evidence="3">The sequence shown here is derived from an EMBL/GenBank/DDBJ whole genome shotgun (WGS) entry which is preliminary data.</text>
</comment>
<dbReference type="GO" id="GO:0005739">
    <property type="term" value="C:mitochondrion"/>
    <property type="evidence" value="ECO:0007669"/>
    <property type="project" value="TreeGrafter"/>
</dbReference>
<name>B5VR83_YEAS6</name>
<dbReference type="GO" id="GO:0004015">
    <property type="term" value="F:adenosylmethionine-8-amino-7-oxononanoate transaminase activity"/>
    <property type="evidence" value="ECO:0007669"/>
    <property type="project" value="TreeGrafter"/>
</dbReference>
<keyword evidence="1" id="KW-0032">Aminotransferase</keyword>
<reference evidence="3 4" key="1">
    <citation type="journal article" date="2008" name="FEMS Yeast Res.">
        <title>Comparative genome analysis of a Saccharomyces cerevisiae wine strain.</title>
        <authorList>
            <person name="Borneman A.R."/>
            <person name="Forgan A.H."/>
            <person name="Pretorius I.S."/>
            <person name="Chambers P.J."/>
        </authorList>
    </citation>
    <scope>NUCLEOTIDE SEQUENCE [LARGE SCALE GENOMIC DNA]</scope>
    <source>
        <strain evidence="3 4">AWRI1631</strain>
    </source>
</reference>
<protein>
    <submittedName>
        <fullName evidence="3">YNR058Wp-like protein</fullName>
    </submittedName>
</protein>
<dbReference type="SUPFAM" id="SSF53383">
    <property type="entry name" value="PLP-dependent transferases"/>
    <property type="match status" value="1"/>
</dbReference>
<gene>
    <name evidence="3" type="ORF">AWRI1631_143710</name>
</gene>
<dbReference type="AlphaFoldDB" id="B5VR83"/>
<evidence type="ECO:0000256" key="2">
    <source>
        <dbReference type="ARBA" id="ARBA00022679"/>
    </source>
</evidence>